<accession>A0A3E2GXK5</accession>
<dbReference type="OrthoDB" id="10477061at2759"/>
<proteinExistence type="predicted"/>
<keyword evidence="2" id="KW-1185">Reference proteome</keyword>
<sequence>MEATILGTEPKVGVFSPVQQNPTVHLQVLRNPTHHLAHNDYYLSPGLHNSSQVYIDRLAAQARGGAPWLLTNQPVEVSKRWRGFRDMIDDYCPIFTLREVRKRDMRKSAEDDTKYSEYLKNLNEVVAVEMIERGWKFTRKECMDIKDAVYTEKETKRSVAFQEKANIEAAPESLYCKNAISFEICPTTDQAPVSFFDNYTSCWVGSQSVSVDLAGAGELGIVIEAKQLIDSLPLLSPTPIIGSPPRYSSKSDVSLSTIYEMESLEYDMTISEISQDSANTPPTPPMTPKLENIQFGSMPVSQQYVHPWYDSSESSDTSSDSDDDVTCFSPAKEKYARYLKDFQESRISAQTKLAMQVKTEMKVAAAKEKQFKREEKVRMNSDIEVYTLCYIVSLQLMMDLENIRLVSMCRDELNYERKSGTGAKEVHFVRGVMDTLTENDWYKAKIVDNCTTRLIEEGNWQLLEDPLSIEENLVGRSKEELQDWADTRARYIEQERQPTGGAIYDMESFDEAKRRMQFRFIWDVVIEELEKARNNDSD</sequence>
<reference evidence="1 2" key="1">
    <citation type="submission" date="2018-05" db="EMBL/GenBank/DDBJ databases">
        <title>Draft genome sequence of Scytalidium lignicola DSM 105466, a ubiquitous saprotrophic fungus.</title>
        <authorList>
            <person name="Buettner E."/>
            <person name="Gebauer A.M."/>
            <person name="Hofrichter M."/>
            <person name="Liers C."/>
            <person name="Kellner H."/>
        </authorList>
    </citation>
    <scope>NUCLEOTIDE SEQUENCE [LARGE SCALE GENOMIC DNA]</scope>
    <source>
        <strain evidence="1 2">DSM 105466</strain>
    </source>
</reference>
<dbReference type="AlphaFoldDB" id="A0A3E2GXK5"/>
<evidence type="ECO:0000313" key="2">
    <source>
        <dbReference type="Proteomes" id="UP000258309"/>
    </source>
</evidence>
<protein>
    <submittedName>
        <fullName evidence="1">Uncharacterized protein</fullName>
    </submittedName>
</protein>
<feature type="non-terminal residue" evidence="1">
    <location>
        <position position="1"/>
    </location>
</feature>
<organism evidence="1 2">
    <name type="scientific">Scytalidium lignicola</name>
    <name type="common">Hyphomycete</name>
    <dbReference type="NCBI Taxonomy" id="5539"/>
    <lineage>
        <taxon>Eukaryota</taxon>
        <taxon>Fungi</taxon>
        <taxon>Dikarya</taxon>
        <taxon>Ascomycota</taxon>
        <taxon>Pezizomycotina</taxon>
        <taxon>Leotiomycetes</taxon>
        <taxon>Leotiomycetes incertae sedis</taxon>
        <taxon>Scytalidium</taxon>
    </lineage>
</organism>
<evidence type="ECO:0000313" key="1">
    <source>
        <dbReference type="EMBL" id="RFU25841.1"/>
    </source>
</evidence>
<dbReference type="Proteomes" id="UP000258309">
    <property type="component" value="Unassembled WGS sequence"/>
</dbReference>
<dbReference type="EMBL" id="NCSJ02000300">
    <property type="protein sequence ID" value="RFU25841.1"/>
    <property type="molecule type" value="Genomic_DNA"/>
</dbReference>
<name>A0A3E2GXK5_SCYLI</name>
<gene>
    <name evidence="1" type="ORF">B7463_g10494</name>
</gene>
<feature type="non-terminal residue" evidence="1">
    <location>
        <position position="538"/>
    </location>
</feature>
<comment type="caution">
    <text evidence="1">The sequence shown here is derived from an EMBL/GenBank/DDBJ whole genome shotgun (WGS) entry which is preliminary data.</text>
</comment>